<keyword evidence="3" id="KW-1185">Reference proteome</keyword>
<accession>A0A1I0BJ89</accession>
<keyword evidence="1" id="KW-0732">Signal</keyword>
<evidence type="ECO:0000256" key="1">
    <source>
        <dbReference type="SAM" id="SignalP"/>
    </source>
</evidence>
<dbReference type="STRING" id="1123402.SAMN02583745_01267"/>
<sequence>MYHFCRFFCSIFYSLILLSVFTVQSAPNQPALNFQHTERTILVNPAFLQQLVKSSGKLPISSYRAINGEIATEHFQFQAHSLAPFQIIANQDKLAIKWTLPKANTSELYTANAENNIIAKNVARFLFGSDQLISKLNENHSYSTNLLSENQIWRISAVRAGVDYSIIIIPN</sequence>
<protein>
    <submittedName>
        <fullName evidence="2">Uncharacterized protein</fullName>
    </submittedName>
</protein>
<dbReference type="RefSeq" id="WP_093318726.1">
    <property type="nucleotide sequence ID" value="NZ_FOHV01000008.1"/>
</dbReference>
<evidence type="ECO:0000313" key="2">
    <source>
        <dbReference type="EMBL" id="SET06621.1"/>
    </source>
</evidence>
<organism evidence="2 3">
    <name type="scientific">Thorsellia anophelis DSM 18579</name>
    <dbReference type="NCBI Taxonomy" id="1123402"/>
    <lineage>
        <taxon>Bacteria</taxon>
        <taxon>Pseudomonadati</taxon>
        <taxon>Pseudomonadota</taxon>
        <taxon>Gammaproteobacteria</taxon>
        <taxon>Enterobacterales</taxon>
        <taxon>Thorselliaceae</taxon>
        <taxon>Thorsellia</taxon>
    </lineage>
</organism>
<dbReference type="AlphaFoldDB" id="A0A1I0BJ89"/>
<gene>
    <name evidence="2" type="ORF">SAMN02583745_01267</name>
</gene>
<evidence type="ECO:0000313" key="3">
    <source>
        <dbReference type="Proteomes" id="UP000242642"/>
    </source>
</evidence>
<reference evidence="3" key="1">
    <citation type="submission" date="2016-10" db="EMBL/GenBank/DDBJ databases">
        <authorList>
            <person name="Varghese N."/>
            <person name="Submissions S."/>
        </authorList>
    </citation>
    <scope>NUCLEOTIDE SEQUENCE [LARGE SCALE GENOMIC DNA]</scope>
    <source>
        <strain evidence="3">DSM 18579</strain>
    </source>
</reference>
<proteinExistence type="predicted"/>
<feature type="chain" id="PRO_5017431368" evidence="1">
    <location>
        <begin position="26"/>
        <end position="171"/>
    </location>
</feature>
<name>A0A1I0BJ89_9GAMM</name>
<dbReference type="EMBL" id="FOHV01000008">
    <property type="protein sequence ID" value="SET06621.1"/>
    <property type="molecule type" value="Genomic_DNA"/>
</dbReference>
<feature type="signal peptide" evidence="1">
    <location>
        <begin position="1"/>
        <end position="25"/>
    </location>
</feature>
<dbReference type="Proteomes" id="UP000242642">
    <property type="component" value="Unassembled WGS sequence"/>
</dbReference>